<name>A0A814WYY8_9BILA</name>
<keyword evidence="2" id="KW-0560">Oxidoreductase</keyword>
<dbReference type="EMBL" id="CAJNOQ010008867">
    <property type="protein sequence ID" value="CAF1208959.1"/>
    <property type="molecule type" value="Genomic_DNA"/>
</dbReference>
<dbReference type="PANTHER" id="PTHR24321">
    <property type="entry name" value="DEHYDROGENASES, SHORT CHAIN"/>
    <property type="match status" value="1"/>
</dbReference>
<evidence type="ECO:0000313" key="5">
    <source>
        <dbReference type="EMBL" id="CAF3849482.1"/>
    </source>
</evidence>
<dbReference type="EMBL" id="CAJOBC010008867">
    <property type="protein sequence ID" value="CAF3973075.1"/>
    <property type="molecule type" value="Genomic_DNA"/>
</dbReference>
<dbReference type="EMBL" id="CAJOBA010009362">
    <property type="protein sequence ID" value="CAF3849482.1"/>
    <property type="molecule type" value="Genomic_DNA"/>
</dbReference>
<dbReference type="PROSITE" id="PS00061">
    <property type="entry name" value="ADH_SHORT"/>
    <property type="match status" value="1"/>
</dbReference>
<accession>A0A814WYY8</accession>
<proteinExistence type="inferred from homology"/>
<organism evidence="4 7">
    <name type="scientific">Didymodactylos carnosus</name>
    <dbReference type="NCBI Taxonomy" id="1234261"/>
    <lineage>
        <taxon>Eukaryota</taxon>
        <taxon>Metazoa</taxon>
        <taxon>Spiralia</taxon>
        <taxon>Gnathifera</taxon>
        <taxon>Rotifera</taxon>
        <taxon>Eurotatoria</taxon>
        <taxon>Bdelloidea</taxon>
        <taxon>Philodinida</taxon>
        <taxon>Philodinidae</taxon>
        <taxon>Didymodactylos</taxon>
    </lineage>
</organism>
<evidence type="ECO:0000256" key="1">
    <source>
        <dbReference type="ARBA" id="ARBA00006484"/>
    </source>
</evidence>
<dbReference type="Proteomes" id="UP000663829">
    <property type="component" value="Unassembled WGS sequence"/>
</dbReference>
<dbReference type="CDD" id="cd05233">
    <property type="entry name" value="SDR_c"/>
    <property type="match status" value="1"/>
</dbReference>
<dbReference type="InterPro" id="IPR020904">
    <property type="entry name" value="Sc_DH/Rdtase_CS"/>
</dbReference>
<comment type="similarity">
    <text evidence="1">Belongs to the short-chain dehydrogenases/reductases (SDR) family.</text>
</comment>
<dbReference type="Proteomes" id="UP000677228">
    <property type="component" value="Unassembled WGS sequence"/>
</dbReference>
<comment type="caution">
    <text evidence="4">The sequence shown here is derived from an EMBL/GenBank/DDBJ whole genome shotgun (WGS) entry which is preliminary data.</text>
</comment>
<dbReference type="EMBL" id="CAJNOK010009344">
    <property type="protein sequence ID" value="CAF1087593.1"/>
    <property type="molecule type" value="Genomic_DNA"/>
</dbReference>
<dbReference type="OrthoDB" id="47007at2759"/>
<dbReference type="Pfam" id="PF13561">
    <property type="entry name" value="adh_short_C2"/>
    <property type="match status" value="1"/>
</dbReference>
<protein>
    <recommendedName>
        <fullName evidence="8">NAD(P)-binding protein</fullName>
    </recommendedName>
</protein>
<dbReference type="Proteomes" id="UP000681722">
    <property type="component" value="Unassembled WGS sequence"/>
</dbReference>
<evidence type="ECO:0000313" key="4">
    <source>
        <dbReference type="EMBL" id="CAF1208959.1"/>
    </source>
</evidence>
<dbReference type="GO" id="GO:0016491">
    <property type="term" value="F:oxidoreductase activity"/>
    <property type="evidence" value="ECO:0007669"/>
    <property type="project" value="UniProtKB-KW"/>
</dbReference>
<reference evidence="4" key="1">
    <citation type="submission" date="2021-02" db="EMBL/GenBank/DDBJ databases">
        <authorList>
            <person name="Nowell W R."/>
        </authorList>
    </citation>
    <scope>NUCLEOTIDE SEQUENCE</scope>
</reference>
<dbReference type="InterPro" id="IPR036291">
    <property type="entry name" value="NAD(P)-bd_dom_sf"/>
</dbReference>
<evidence type="ECO:0000313" key="7">
    <source>
        <dbReference type="Proteomes" id="UP000663829"/>
    </source>
</evidence>
<dbReference type="PRINTS" id="PR00081">
    <property type="entry name" value="GDHRDH"/>
</dbReference>
<dbReference type="Proteomes" id="UP000682733">
    <property type="component" value="Unassembled WGS sequence"/>
</dbReference>
<dbReference type="PANTHER" id="PTHR24321:SF8">
    <property type="entry name" value="ESTRADIOL 17-BETA-DEHYDROGENASE 8-RELATED"/>
    <property type="match status" value="1"/>
</dbReference>
<dbReference type="Gene3D" id="3.40.50.720">
    <property type="entry name" value="NAD(P)-binding Rossmann-like Domain"/>
    <property type="match status" value="1"/>
</dbReference>
<dbReference type="InterPro" id="IPR002347">
    <property type="entry name" value="SDR_fam"/>
</dbReference>
<dbReference type="SUPFAM" id="SSF51735">
    <property type="entry name" value="NAD(P)-binding Rossmann-fold domains"/>
    <property type="match status" value="1"/>
</dbReference>
<dbReference type="AlphaFoldDB" id="A0A814WYY8"/>
<dbReference type="PRINTS" id="PR00080">
    <property type="entry name" value="SDRFAMILY"/>
</dbReference>
<evidence type="ECO:0000313" key="3">
    <source>
        <dbReference type="EMBL" id="CAF1087593.1"/>
    </source>
</evidence>
<dbReference type="FunFam" id="3.40.50.720:FF:000084">
    <property type="entry name" value="Short-chain dehydrogenase reductase"/>
    <property type="match status" value="1"/>
</dbReference>
<sequence length="271" mass="29348">MSSITPLLKPNGEWNLLLLNKVVFLTGGGGYIAQSIAHTCYSHGAKIVLADINKQAALNTKQQILSENNHNDDSRILVVELDIANDDSNKNAVNYVISKWNTINILINTAAIYPAGNIETTSEDDWLKTLNVNVKGSALVTKHIVPVMKQNQGQYSSIVLFASATGMIAFPLLMAYSTTKAAVIELTKSLALELGQYNIRVNSISPDSPALFEAAKRLNIPDDVYRVNTSGKCIKRLGQAQELANMIVFLVSDLCPFCTGANIVVDGGLII</sequence>
<evidence type="ECO:0008006" key="8">
    <source>
        <dbReference type="Google" id="ProtNLM"/>
    </source>
</evidence>
<evidence type="ECO:0000313" key="6">
    <source>
        <dbReference type="EMBL" id="CAF3973075.1"/>
    </source>
</evidence>
<evidence type="ECO:0000256" key="2">
    <source>
        <dbReference type="ARBA" id="ARBA00023002"/>
    </source>
</evidence>
<gene>
    <name evidence="4" type="ORF">GPM918_LOCUS24112</name>
    <name evidence="3" type="ORF">OVA965_LOCUS18655</name>
    <name evidence="6" type="ORF">SRO942_LOCUS24110</name>
    <name evidence="5" type="ORF">TMI583_LOCUS18669</name>
</gene>
<keyword evidence="7" id="KW-1185">Reference proteome</keyword>